<reference evidence="4" key="1">
    <citation type="submission" date="2022-10" db="EMBL/GenBank/DDBJ databases">
        <title>Novel sulphate-reducing endosymbionts in the free-living metamonad Anaeramoeba.</title>
        <authorList>
            <person name="Jerlstrom-Hultqvist J."/>
            <person name="Cepicka I."/>
            <person name="Gallot-Lavallee L."/>
            <person name="Salas-Leiva D."/>
            <person name="Curtis B.A."/>
            <person name="Zahonova K."/>
            <person name="Pipaliya S."/>
            <person name="Dacks J."/>
            <person name="Roger A.J."/>
        </authorList>
    </citation>
    <scope>NUCLEOTIDE SEQUENCE</scope>
    <source>
        <strain evidence="4">BMAN</strain>
    </source>
</reference>
<dbReference type="Pfam" id="PF14942">
    <property type="entry name" value="Muted"/>
    <property type="match status" value="1"/>
</dbReference>
<dbReference type="PANTHER" id="PTHR31784:SF2">
    <property type="entry name" value="BIOGENESIS OF LYSOSOME-RELATED ORGANELLES COMPLEX 1 SUBUNIT 5"/>
    <property type="match status" value="1"/>
</dbReference>
<comment type="similarity">
    <text evidence="1">Belongs to the BLOC1S5 family.</text>
</comment>
<sequence>MSIQFKTKKLFKDLKKIHDSIFDKQNFFDHEVELIVNEFEIKRNDREVKILDNLNEKFQKFTEKQFPVMIEDGDKYCEKVQKEFQESVKKVQLLEKEFSIKDIEKEDSFNKSLKEKNEKFEKLKQETLKERENLKQKLEQEKDKLIAKFEN</sequence>
<feature type="coiled-coil region" evidence="3">
    <location>
        <begin position="77"/>
        <end position="151"/>
    </location>
</feature>
<proteinExistence type="inferred from homology"/>
<comment type="caution">
    <text evidence="4">The sequence shown here is derived from an EMBL/GenBank/DDBJ whole genome shotgun (WGS) entry which is preliminary data.</text>
</comment>
<dbReference type="AlphaFoldDB" id="A0A9Q0LN86"/>
<dbReference type="GO" id="GO:0031083">
    <property type="term" value="C:BLOC-1 complex"/>
    <property type="evidence" value="ECO:0007669"/>
    <property type="project" value="InterPro"/>
</dbReference>
<evidence type="ECO:0000256" key="2">
    <source>
        <dbReference type="ARBA" id="ARBA00019580"/>
    </source>
</evidence>
<evidence type="ECO:0000313" key="5">
    <source>
        <dbReference type="Proteomes" id="UP001149090"/>
    </source>
</evidence>
<accession>A0A9Q0LN86</accession>
<dbReference type="GO" id="GO:0030133">
    <property type="term" value="C:transport vesicle"/>
    <property type="evidence" value="ECO:0007669"/>
    <property type="project" value="InterPro"/>
</dbReference>
<evidence type="ECO:0000256" key="1">
    <source>
        <dbReference type="ARBA" id="ARBA00010754"/>
    </source>
</evidence>
<protein>
    <recommendedName>
        <fullName evidence="2">Biogenesis of lysosome-related organelles complex 1 subunit 5</fullName>
    </recommendedName>
</protein>
<dbReference type="InterPro" id="IPR017243">
    <property type="entry name" value="Bloc1s5"/>
</dbReference>
<name>A0A9Q0LN86_ANAIG</name>
<evidence type="ECO:0000256" key="3">
    <source>
        <dbReference type="SAM" id="Coils"/>
    </source>
</evidence>
<evidence type="ECO:0000313" key="4">
    <source>
        <dbReference type="EMBL" id="KAJ5075922.1"/>
    </source>
</evidence>
<keyword evidence="5" id="KW-1185">Reference proteome</keyword>
<keyword evidence="3" id="KW-0175">Coiled coil</keyword>
<organism evidence="4 5">
    <name type="scientific">Anaeramoeba ignava</name>
    <name type="common">Anaerobic marine amoeba</name>
    <dbReference type="NCBI Taxonomy" id="1746090"/>
    <lineage>
        <taxon>Eukaryota</taxon>
        <taxon>Metamonada</taxon>
        <taxon>Anaeramoebidae</taxon>
        <taxon>Anaeramoeba</taxon>
    </lineage>
</organism>
<dbReference type="PANTHER" id="PTHR31784">
    <property type="entry name" value="BIOGENESIS OF LYSOSOME-RELATED ORGANELLES COMPLEX 1 SUBUNIT 5"/>
    <property type="match status" value="1"/>
</dbReference>
<gene>
    <name evidence="4" type="ORF">M0811_06784</name>
</gene>
<dbReference type="EMBL" id="JAPDFW010000063">
    <property type="protein sequence ID" value="KAJ5075922.1"/>
    <property type="molecule type" value="Genomic_DNA"/>
</dbReference>
<dbReference type="Proteomes" id="UP001149090">
    <property type="component" value="Unassembled WGS sequence"/>
</dbReference>